<keyword evidence="5" id="KW-1185">Reference proteome</keyword>
<dbReference type="Gene3D" id="3.40.50.2300">
    <property type="match status" value="1"/>
</dbReference>
<dbReference type="InterPro" id="IPR025497">
    <property type="entry name" value="PatA-like_N"/>
</dbReference>
<dbReference type="HOGENOM" id="CLU_031371_0_0_3"/>
<keyword evidence="1 2" id="KW-0597">Phosphoprotein</keyword>
<proteinExistence type="predicted"/>
<dbReference type="AlphaFoldDB" id="K9WKP7"/>
<dbReference type="PANTHER" id="PTHR44591">
    <property type="entry name" value="STRESS RESPONSE REGULATOR PROTEIN 1"/>
    <property type="match status" value="1"/>
</dbReference>
<evidence type="ECO:0000256" key="2">
    <source>
        <dbReference type="PROSITE-ProRule" id="PRU00169"/>
    </source>
</evidence>
<dbReference type="InterPro" id="IPR050595">
    <property type="entry name" value="Bact_response_regulator"/>
</dbReference>
<name>K9WKP7_9CYAN</name>
<sequence length="399" mass="45149">MKTQIGSNFLERYRFKQSKKAQVIETFQKVQFSGQLIWVAPNNEKRWNLYFCQGRIMYATGGTHPVRRWARNIAAYCPQIQVNLTELQNELLKLNLDSFISSWEYQLFGLWITQKKITEDQVEQVIQSVLEEVIFDLSQEDGLTHQINEYPCTSQPLAVIDEQQVIADVQQLWQALWNAQIVDYSLNQAPIIKQPKLLKDCTSERVYQALIKLLNGENTLRDLAIKMKRNVVQVIRLLLPYLKSGVVEFISIPDLPDPVGRTVLNLPSQPLNPTKPLIACVDDSAAVCQTLEKLLTAAGYRFISINDGLRALTSLLSSKPDLIFLDLMMPNTNGYEICSQLRKAPSFRNTPIVILTGNDGIVDQVRAKLFGASDFLSKPVDAGKVLSTISKHLSPNELT</sequence>
<dbReference type="STRING" id="1173027.Mic7113_5338"/>
<dbReference type="PATRIC" id="fig|1173027.3.peg.5913"/>
<dbReference type="SUPFAM" id="SSF52172">
    <property type="entry name" value="CheY-like"/>
    <property type="match status" value="1"/>
</dbReference>
<evidence type="ECO:0000313" key="5">
    <source>
        <dbReference type="Proteomes" id="UP000010471"/>
    </source>
</evidence>
<feature type="domain" description="Response regulatory" evidence="3">
    <location>
        <begin position="277"/>
        <end position="393"/>
    </location>
</feature>
<dbReference type="Pfam" id="PF14332">
    <property type="entry name" value="DUF4388"/>
    <property type="match status" value="1"/>
</dbReference>
<dbReference type="GO" id="GO:0000160">
    <property type="term" value="P:phosphorelay signal transduction system"/>
    <property type="evidence" value="ECO:0007669"/>
    <property type="project" value="InterPro"/>
</dbReference>
<dbReference type="KEGG" id="mic:Mic7113_5338"/>
<dbReference type="OrthoDB" id="525404at2"/>
<dbReference type="PIRSF" id="PIRSF005897">
    <property type="entry name" value="RR_PatA"/>
    <property type="match status" value="1"/>
</dbReference>
<organism evidence="4 5">
    <name type="scientific">Allocoleopsis franciscana PCC 7113</name>
    <dbReference type="NCBI Taxonomy" id="1173027"/>
    <lineage>
        <taxon>Bacteria</taxon>
        <taxon>Bacillati</taxon>
        <taxon>Cyanobacteriota</taxon>
        <taxon>Cyanophyceae</taxon>
        <taxon>Coleofasciculales</taxon>
        <taxon>Coleofasciculaceae</taxon>
        <taxon>Allocoleopsis</taxon>
        <taxon>Allocoleopsis franciscana</taxon>
    </lineage>
</organism>
<dbReference type="InterPro" id="IPR011006">
    <property type="entry name" value="CheY-like_superfamily"/>
</dbReference>
<dbReference type="eggNOG" id="COG3706">
    <property type="taxonomic scope" value="Bacteria"/>
</dbReference>
<dbReference type="SMART" id="SM00448">
    <property type="entry name" value="REC"/>
    <property type="match status" value="1"/>
</dbReference>
<evidence type="ECO:0000313" key="4">
    <source>
        <dbReference type="EMBL" id="AFZ20985.1"/>
    </source>
</evidence>
<evidence type="ECO:0000256" key="1">
    <source>
        <dbReference type="ARBA" id="ARBA00022553"/>
    </source>
</evidence>
<reference evidence="4 5" key="1">
    <citation type="submission" date="2012-06" db="EMBL/GenBank/DDBJ databases">
        <title>Finished chromosome of genome of Microcoleus sp. PCC 7113.</title>
        <authorList>
            <consortium name="US DOE Joint Genome Institute"/>
            <person name="Gugger M."/>
            <person name="Coursin T."/>
            <person name="Rippka R."/>
            <person name="Tandeau De Marsac N."/>
            <person name="Huntemann M."/>
            <person name="Wei C.-L."/>
            <person name="Han J."/>
            <person name="Detter J.C."/>
            <person name="Han C."/>
            <person name="Tapia R."/>
            <person name="Chen A."/>
            <person name="Kyrpides N."/>
            <person name="Mavromatis K."/>
            <person name="Markowitz V."/>
            <person name="Szeto E."/>
            <person name="Ivanova N."/>
            <person name="Pagani I."/>
            <person name="Pati A."/>
            <person name="Goodwin L."/>
            <person name="Nordberg H.P."/>
            <person name="Cantor M.N."/>
            <person name="Hua S.X."/>
            <person name="Woyke T."/>
            <person name="Kerfeld C.A."/>
        </authorList>
    </citation>
    <scope>NUCLEOTIDE SEQUENCE [LARGE SCALE GENOMIC DNA]</scope>
    <source>
        <strain evidence="4 5">PCC 7113</strain>
    </source>
</reference>
<accession>K9WKP7</accession>
<dbReference type="PANTHER" id="PTHR44591:SF23">
    <property type="entry name" value="CHEY SUBFAMILY"/>
    <property type="match status" value="1"/>
</dbReference>
<feature type="modified residue" description="4-aspartylphosphate" evidence="2">
    <location>
        <position position="326"/>
    </location>
</feature>
<dbReference type="InterPro" id="IPR001789">
    <property type="entry name" value="Sig_transdc_resp-reg_receiver"/>
</dbReference>
<dbReference type="PROSITE" id="PS50110">
    <property type="entry name" value="RESPONSE_REGULATORY"/>
    <property type="match status" value="1"/>
</dbReference>
<gene>
    <name evidence="4" type="ORF">Mic7113_5338</name>
</gene>
<dbReference type="Proteomes" id="UP000010471">
    <property type="component" value="Chromosome"/>
</dbReference>
<dbReference type="RefSeq" id="WP_015185118.1">
    <property type="nucleotide sequence ID" value="NC_019738.1"/>
</dbReference>
<dbReference type="EMBL" id="CP003630">
    <property type="protein sequence ID" value="AFZ20985.1"/>
    <property type="molecule type" value="Genomic_DNA"/>
</dbReference>
<dbReference type="Pfam" id="PF00072">
    <property type="entry name" value="Response_reg"/>
    <property type="match status" value="1"/>
</dbReference>
<evidence type="ECO:0000259" key="3">
    <source>
        <dbReference type="PROSITE" id="PS50110"/>
    </source>
</evidence>
<dbReference type="InterPro" id="IPR024186">
    <property type="entry name" value="Sig_transdc_resp-reg_PatA"/>
</dbReference>
<protein>
    <submittedName>
        <fullName evidence="4">Response regulator containing a CheY-like receiver domain and a GGDEF domain</fullName>
    </submittedName>
</protein>